<evidence type="ECO:0008006" key="4">
    <source>
        <dbReference type="Google" id="ProtNLM"/>
    </source>
</evidence>
<reference evidence="2 3" key="1">
    <citation type="submission" date="2024-10" db="EMBL/GenBank/DDBJ databases">
        <title>The Natural Products Discovery Center: Release of the First 8490 Sequenced Strains for Exploring Actinobacteria Biosynthetic Diversity.</title>
        <authorList>
            <person name="Kalkreuter E."/>
            <person name="Kautsar S.A."/>
            <person name="Yang D."/>
            <person name="Bader C.D."/>
            <person name="Teijaro C.N."/>
            <person name="Fluegel L."/>
            <person name="Davis C.M."/>
            <person name="Simpson J.R."/>
            <person name="Lauterbach L."/>
            <person name="Steele A.D."/>
            <person name="Gui C."/>
            <person name="Meng S."/>
            <person name="Li G."/>
            <person name="Viehrig K."/>
            <person name="Ye F."/>
            <person name="Su P."/>
            <person name="Kiefer A.F."/>
            <person name="Nichols A."/>
            <person name="Cepeda A.J."/>
            <person name="Yan W."/>
            <person name="Fan B."/>
            <person name="Jiang Y."/>
            <person name="Adhikari A."/>
            <person name="Zheng C.-J."/>
            <person name="Schuster L."/>
            <person name="Cowan T.M."/>
            <person name="Smanski M.J."/>
            <person name="Chevrette M.G."/>
            <person name="De Carvalho L.P.S."/>
            <person name="Shen B."/>
        </authorList>
    </citation>
    <scope>NUCLEOTIDE SEQUENCE [LARGE SCALE GENOMIC DNA]</scope>
    <source>
        <strain evidence="2 3">NPDC053399</strain>
    </source>
</reference>
<dbReference type="Proteomes" id="UP001614394">
    <property type="component" value="Unassembled WGS sequence"/>
</dbReference>
<name>A0ABW8CGW3_9ACTN</name>
<proteinExistence type="predicted"/>
<organism evidence="2 3">
    <name type="scientific">Streptomyces fildesensis</name>
    <dbReference type="NCBI Taxonomy" id="375757"/>
    <lineage>
        <taxon>Bacteria</taxon>
        <taxon>Bacillati</taxon>
        <taxon>Actinomycetota</taxon>
        <taxon>Actinomycetes</taxon>
        <taxon>Kitasatosporales</taxon>
        <taxon>Streptomycetaceae</taxon>
        <taxon>Streptomyces</taxon>
    </lineage>
</organism>
<feature type="region of interest" description="Disordered" evidence="1">
    <location>
        <begin position="29"/>
        <end position="48"/>
    </location>
</feature>
<evidence type="ECO:0000313" key="3">
    <source>
        <dbReference type="Proteomes" id="UP001614394"/>
    </source>
</evidence>
<protein>
    <recommendedName>
        <fullName evidence="4">Secreted protein</fullName>
    </recommendedName>
</protein>
<evidence type="ECO:0000313" key="2">
    <source>
        <dbReference type="EMBL" id="MFI9104621.1"/>
    </source>
</evidence>
<dbReference type="RefSeq" id="WP_250976321.1">
    <property type="nucleotide sequence ID" value="NZ_JBITYG010000010.1"/>
</dbReference>
<comment type="caution">
    <text evidence="2">The sequence shown here is derived from an EMBL/GenBank/DDBJ whole genome shotgun (WGS) entry which is preliminary data.</text>
</comment>
<sequence length="48" mass="4799">MTAPVRLGGYLLILLVVLGTAFGLGRAVRGDGGGPAAPEPRPASHQGM</sequence>
<keyword evidence="3" id="KW-1185">Reference proteome</keyword>
<gene>
    <name evidence="2" type="ORF">ACIGXA_29325</name>
</gene>
<evidence type="ECO:0000256" key="1">
    <source>
        <dbReference type="SAM" id="MobiDB-lite"/>
    </source>
</evidence>
<dbReference type="EMBL" id="JBITYG010000010">
    <property type="protein sequence ID" value="MFI9104621.1"/>
    <property type="molecule type" value="Genomic_DNA"/>
</dbReference>
<accession>A0ABW8CGW3</accession>